<comment type="caution">
    <text evidence="2">The sequence shown here is derived from an EMBL/GenBank/DDBJ whole genome shotgun (WGS) entry which is preliminary data.</text>
</comment>
<organism evidence="2">
    <name type="scientific">Zea mays</name>
    <name type="common">Maize</name>
    <dbReference type="NCBI Taxonomy" id="4577"/>
    <lineage>
        <taxon>Eukaryota</taxon>
        <taxon>Viridiplantae</taxon>
        <taxon>Streptophyta</taxon>
        <taxon>Embryophyta</taxon>
        <taxon>Tracheophyta</taxon>
        <taxon>Spermatophyta</taxon>
        <taxon>Magnoliopsida</taxon>
        <taxon>Liliopsida</taxon>
        <taxon>Poales</taxon>
        <taxon>Poaceae</taxon>
        <taxon>PACMAD clade</taxon>
        <taxon>Panicoideae</taxon>
        <taxon>Andropogonodae</taxon>
        <taxon>Andropogoneae</taxon>
        <taxon>Tripsacinae</taxon>
        <taxon>Zea</taxon>
    </lineage>
</organism>
<keyword evidence="1" id="KW-1133">Transmembrane helix</keyword>
<keyword evidence="1" id="KW-0472">Membrane</keyword>
<evidence type="ECO:0000313" key="2">
    <source>
        <dbReference type="EMBL" id="PWZ34320.1"/>
    </source>
</evidence>
<dbReference type="Proteomes" id="UP000251960">
    <property type="component" value="Chromosome 3"/>
</dbReference>
<reference evidence="2" key="1">
    <citation type="journal article" date="2018" name="Nat. Genet.">
        <title>Extensive intraspecific gene order and gene structural variations between Mo17 and other maize genomes.</title>
        <authorList>
            <person name="Sun S."/>
            <person name="Zhou Y."/>
            <person name="Chen J."/>
            <person name="Shi J."/>
            <person name="Zhao H."/>
            <person name="Zhao H."/>
            <person name="Song W."/>
            <person name="Zhang M."/>
            <person name="Cui Y."/>
            <person name="Dong X."/>
            <person name="Liu H."/>
            <person name="Ma X."/>
            <person name="Jiao Y."/>
            <person name="Wang B."/>
            <person name="Wei X."/>
            <person name="Stein J.C."/>
            <person name="Glaubitz J.C."/>
            <person name="Lu F."/>
            <person name="Yu G."/>
            <person name="Liang C."/>
            <person name="Fengler K."/>
            <person name="Li B."/>
            <person name="Rafalski A."/>
            <person name="Schnable P.S."/>
            <person name="Ware D.H."/>
            <person name="Buckler E.S."/>
            <person name="Lai J."/>
        </authorList>
    </citation>
    <scope>NUCLEOTIDE SEQUENCE [LARGE SCALE GENOMIC DNA]</scope>
    <source>
        <tissue evidence="2">Seedling</tissue>
    </source>
</reference>
<dbReference type="AlphaFoldDB" id="A0A3L6FNA7"/>
<dbReference type="EMBL" id="NCVQ01000004">
    <property type="protein sequence ID" value="PWZ34320.1"/>
    <property type="molecule type" value="Genomic_DNA"/>
</dbReference>
<protein>
    <submittedName>
        <fullName evidence="2">Uncharacterized protein</fullName>
    </submittedName>
</protein>
<keyword evidence="1" id="KW-0812">Transmembrane</keyword>
<evidence type="ECO:0000256" key="1">
    <source>
        <dbReference type="SAM" id="Phobius"/>
    </source>
</evidence>
<feature type="transmembrane region" description="Helical" evidence="1">
    <location>
        <begin position="7"/>
        <end position="27"/>
    </location>
</feature>
<gene>
    <name evidence="2" type="ORF">Zm00014a_022512</name>
</gene>
<proteinExistence type="predicted"/>
<name>A0A3L6FNA7_MAIZE</name>
<accession>A0A3L6FNA7</accession>
<sequence length="28" mass="3439">MHNYKNLSMRCIFIYSFICYLTTFTSLK</sequence>